<protein>
    <recommendedName>
        <fullName evidence="3">Cytochrome B</fullName>
    </recommendedName>
</protein>
<evidence type="ECO:0000256" key="1">
    <source>
        <dbReference type="SAM" id="Phobius"/>
    </source>
</evidence>
<gene>
    <name evidence="2" type="ORF">ABV298_02870</name>
</gene>
<feature type="transmembrane region" description="Helical" evidence="1">
    <location>
        <begin position="6"/>
        <end position="27"/>
    </location>
</feature>
<feature type="transmembrane region" description="Helical" evidence="1">
    <location>
        <begin position="48"/>
        <end position="68"/>
    </location>
</feature>
<name>A0AAU8FLZ4_9BACT</name>
<dbReference type="AlphaFoldDB" id="A0AAU8FLZ4"/>
<feature type="transmembrane region" description="Helical" evidence="1">
    <location>
        <begin position="88"/>
        <end position="105"/>
    </location>
</feature>
<evidence type="ECO:0000313" key="2">
    <source>
        <dbReference type="EMBL" id="XCH25389.1"/>
    </source>
</evidence>
<organism evidence="2">
    <name type="scientific">Dyadobacter sp. 676</name>
    <dbReference type="NCBI Taxonomy" id="3088362"/>
    <lineage>
        <taxon>Bacteria</taxon>
        <taxon>Pseudomonadati</taxon>
        <taxon>Bacteroidota</taxon>
        <taxon>Cytophagia</taxon>
        <taxon>Cytophagales</taxon>
        <taxon>Spirosomataceae</taxon>
        <taxon>Dyadobacter</taxon>
    </lineage>
</organism>
<accession>A0AAU8FLZ4</accession>
<keyword evidence="1" id="KW-1133">Transmembrane helix</keyword>
<proteinExistence type="predicted"/>
<dbReference type="RefSeq" id="WP_353720690.1">
    <property type="nucleotide sequence ID" value="NZ_CP159289.1"/>
</dbReference>
<evidence type="ECO:0008006" key="3">
    <source>
        <dbReference type="Google" id="ProtNLM"/>
    </source>
</evidence>
<reference evidence="2" key="1">
    <citation type="submission" date="2024-06" db="EMBL/GenBank/DDBJ databases">
        <title>Sequencing and assembly of the genome of Dyadobacter sp. strain 676, a symbiont of Cyamopsis tetragonoloba.</title>
        <authorList>
            <person name="Guro P."/>
            <person name="Sazanova A."/>
            <person name="Kuznetsova I."/>
            <person name="Belimov A."/>
            <person name="Safronova V."/>
        </authorList>
    </citation>
    <scope>NUCLEOTIDE SEQUENCE</scope>
    <source>
        <strain evidence="2">676</strain>
    </source>
</reference>
<keyword evidence="1" id="KW-0812">Transmembrane</keyword>
<keyword evidence="1" id="KW-0472">Membrane</keyword>
<dbReference type="EMBL" id="CP159289">
    <property type="protein sequence ID" value="XCH25389.1"/>
    <property type="molecule type" value="Genomic_DNA"/>
</dbReference>
<sequence>MKTDNTVRHVTATFAHIQLMLGYVLYFNSPFIAYFRTHYKEAIKQFDFVFFGMVHITLMTIAVVVITIGSSVAKRQEHAPAKFRTMTIYYAIAFVIILAAIPWPFSPLSARPYFRTF</sequence>